<dbReference type="InterPro" id="IPR024371">
    <property type="entry name" value="AcetylCoA_trans_1-like"/>
</dbReference>
<organism evidence="7 8">
    <name type="scientific">Lojkania enalia</name>
    <dbReference type="NCBI Taxonomy" id="147567"/>
    <lineage>
        <taxon>Eukaryota</taxon>
        <taxon>Fungi</taxon>
        <taxon>Dikarya</taxon>
        <taxon>Ascomycota</taxon>
        <taxon>Pezizomycotina</taxon>
        <taxon>Dothideomycetes</taxon>
        <taxon>Pleosporomycetidae</taxon>
        <taxon>Pleosporales</taxon>
        <taxon>Pleosporales incertae sedis</taxon>
        <taxon>Lojkania</taxon>
    </lineage>
</organism>
<keyword evidence="8" id="KW-1185">Reference proteome</keyword>
<comment type="caution">
    <text evidence="7">The sequence shown here is derived from an EMBL/GenBank/DDBJ whole genome shotgun (WGS) entry which is preliminary data.</text>
</comment>
<evidence type="ECO:0000313" key="7">
    <source>
        <dbReference type="EMBL" id="KAF2265405.1"/>
    </source>
</evidence>
<feature type="transmembrane region" description="Helical" evidence="6">
    <location>
        <begin position="510"/>
        <end position="532"/>
    </location>
</feature>
<evidence type="ECO:0000256" key="5">
    <source>
        <dbReference type="SAM" id="MobiDB-lite"/>
    </source>
</evidence>
<evidence type="ECO:0000256" key="2">
    <source>
        <dbReference type="ARBA" id="ARBA00022692"/>
    </source>
</evidence>
<protein>
    <recommendedName>
        <fullName evidence="9">Acetyl-coenzyme A transporter 1</fullName>
    </recommendedName>
</protein>
<feature type="compositionally biased region" description="Polar residues" evidence="5">
    <location>
        <begin position="121"/>
        <end position="140"/>
    </location>
</feature>
<feature type="transmembrane region" description="Helical" evidence="6">
    <location>
        <begin position="346"/>
        <end position="372"/>
    </location>
</feature>
<evidence type="ECO:0000256" key="4">
    <source>
        <dbReference type="ARBA" id="ARBA00023136"/>
    </source>
</evidence>
<evidence type="ECO:0000256" key="6">
    <source>
        <dbReference type="SAM" id="Phobius"/>
    </source>
</evidence>
<feature type="transmembrane region" description="Helical" evidence="6">
    <location>
        <begin position="278"/>
        <end position="296"/>
    </location>
</feature>
<dbReference type="PANTHER" id="PTHR12778">
    <property type="entry name" value="SOLUTE CARRIER FAMILY 33 ACETYL-COA TRANSPORTER -RELATED"/>
    <property type="match status" value="1"/>
</dbReference>
<feature type="transmembrane region" description="Helical" evidence="6">
    <location>
        <begin position="656"/>
        <end position="675"/>
    </location>
</feature>
<keyword evidence="2 6" id="KW-0812">Transmembrane</keyword>
<dbReference type="SUPFAM" id="SSF103473">
    <property type="entry name" value="MFS general substrate transporter"/>
    <property type="match status" value="1"/>
</dbReference>
<reference evidence="8" key="1">
    <citation type="journal article" date="2020" name="Stud. Mycol.">
        <title>101 Dothideomycetes genomes: A test case for predicting lifestyles and emergence of pathogens.</title>
        <authorList>
            <person name="Haridas S."/>
            <person name="Albert R."/>
            <person name="Binder M."/>
            <person name="Bloem J."/>
            <person name="LaButti K."/>
            <person name="Salamov A."/>
            <person name="Andreopoulos B."/>
            <person name="Baker S."/>
            <person name="Barry K."/>
            <person name="Bills G."/>
            <person name="Bluhm B."/>
            <person name="Cannon C."/>
            <person name="Castanera R."/>
            <person name="Culley D."/>
            <person name="Daum C."/>
            <person name="Ezra D."/>
            <person name="Gonzalez J."/>
            <person name="Henrissat B."/>
            <person name="Kuo A."/>
            <person name="Liang C."/>
            <person name="Lipzen A."/>
            <person name="Lutzoni F."/>
            <person name="Magnuson J."/>
            <person name="Mondo S."/>
            <person name="Nolan M."/>
            <person name="Ohm R."/>
            <person name="Pangilinan J."/>
            <person name="Park H.-J."/>
            <person name="Ramirez L."/>
            <person name="Alfaro M."/>
            <person name="Sun H."/>
            <person name="Tritt A."/>
            <person name="Yoshinaga Y."/>
            <person name="Zwiers L.-H."/>
            <person name="Turgeon B."/>
            <person name="Goodwin S."/>
            <person name="Spatafora J."/>
            <person name="Crous P."/>
            <person name="Grigoriev I."/>
        </authorList>
    </citation>
    <scope>NUCLEOTIDE SEQUENCE [LARGE SCALE GENOMIC DNA]</scope>
    <source>
        <strain evidence="8">CBS 304.66</strain>
    </source>
</reference>
<feature type="transmembrane region" description="Helical" evidence="6">
    <location>
        <begin position="240"/>
        <end position="257"/>
    </location>
</feature>
<dbReference type="FunFam" id="1.20.1250.20:FF:000289">
    <property type="entry name" value="Acetyl-coenzyme A transporter 1"/>
    <property type="match status" value="1"/>
</dbReference>
<dbReference type="GO" id="GO:0035348">
    <property type="term" value="P:acetyl-CoA transmembrane transport"/>
    <property type="evidence" value="ECO:0007669"/>
    <property type="project" value="InterPro"/>
</dbReference>
<accession>A0A9P4KFB2</accession>
<dbReference type="GO" id="GO:0008521">
    <property type="term" value="F:acetyl-CoA transmembrane transporter activity"/>
    <property type="evidence" value="ECO:0007669"/>
    <property type="project" value="InterPro"/>
</dbReference>
<feature type="transmembrane region" description="Helical" evidence="6">
    <location>
        <begin position="316"/>
        <end position="334"/>
    </location>
</feature>
<comment type="subcellular location">
    <subcellularLocation>
        <location evidence="1">Membrane</location>
        <topology evidence="1">Multi-pass membrane protein</topology>
    </subcellularLocation>
</comment>
<feature type="compositionally biased region" description="Low complexity" evidence="5">
    <location>
        <begin position="75"/>
        <end position="89"/>
    </location>
</feature>
<dbReference type="InterPro" id="IPR036259">
    <property type="entry name" value="MFS_trans_sf"/>
</dbReference>
<dbReference type="GO" id="GO:0016020">
    <property type="term" value="C:membrane"/>
    <property type="evidence" value="ECO:0007669"/>
    <property type="project" value="UniProtKB-SubCell"/>
</dbReference>
<evidence type="ECO:0000313" key="8">
    <source>
        <dbReference type="Proteomes" id="UP000800093"/>
    </source>
</evidence>
<name>A0A9P4KFB2_9PLEO</name>
<keyword evidence="3 6" id="KW-1133">Transmembrane helix</keyword>
<feature type="transmembrane region" description="Helical" evidence="6">
    <location>
        <begin position="211"/>
        <end position="228"/>
    </location>
</feature>
<feature type="transmembrane region" description="Helical" evidence="6">
    <location>
        <begin position="574"/>
        <end position="593"/>
    </location>
</feature>
<dbReference type="PANTHER" id="PTHR12778:SF9">
    <property type="entry name" value="ACETYL-COENZYME A TRANSPORTER 1"/>
    <property type="match status" value="1"/>
</dbReference>
<proteinExistence type="predicted"/>
<dbReference type="EMBL" id="ML986607">
    <property type="protein sequence ID" value="KAF2265405.1"/>
    <property type="molecule type" value="Genomic_DNA"/>
</dbReference>
<dbReference type="Pfam" id="PF13000">
    <property type="entry name" value="Acatn"/>
    <property type="match status" value="2"/>
</dbReference>
<evidence type="ECO:0000256" key="3">
    <source>
        <dbReference type="ARBA" id="ARBA00022989"/>
    </source>
</evidence>
<feature type="compositionally biased region" description="Polar residues" evidence="5">
    <location>
        <begin position="30"/>
        <end position="39"/>
    </location>
</feature>
<sequence>MPTQQIPSPVSPIIPPSFPIAVETRLPSAHLTSQQQNQHLQHRRSVSRDDVELQDLGPADPSFLSKQSSKRLPISSSSGAEPASSSTPETAHLLHNDDSDYSLGSDIETQMSKRSTRRGNRSSVARQSSTDSLQDQNGHANATGKMNGLVEHRRKHVGIDSPTSPSDQAASLMSRSSFTLDDPVPALSHSHEEKDTAQGFFEMSKKDQRNFLLLVLLYFLQGIPMGLAHGSVPFLLKNKVSYSSIGVFSLAAYPYSLKLFWSPIVDAIWTPKIGRRKSWILPIQTVSGFSMIWLSSKVNEMMDYAGEKEGNGIWSFTWWWFALVFLCATQDIAVDGWALTLLSHDNLAYASTAQTVGLTAGQFLSYTVFLAFNSKDFTNKWFRPANAPGDTGLLTLDGYLKFWGWAYLIVTFGLAIMKREERTKNTDGIMEVYKSMWGILKLKNIQTFIVIHLIAKIGFQANDAVTSLKLLDKGFSQEDLALTILIDFPFEVGLGYYIGKWCQTYPPMHIWCWAFVGRLVAAGFAQFVVSIFPPGGTTLWYLLLVISEHVLSTFMNTVMFVAVSAFHAKISDPVIGGTYMTLLATVSNLGGTFPRYFVLKFVDIFTVATCVPPATAPAPDKLKGDLVTQAFSCALEADKHRCKDGGGFCNVTTDGYYVMNVICIIIGIVTFWGFIKPAVMRIQALPLKAWRLSA</sequence>
<feature type="transmembrane region" description="Helical" evidence="6">
    <location>
        <begin position="538"/>
        <end position="562"/>
    </location>
</feature>
<evidence type="ECO:0000256" key="1">
    <source>
        <dbReference type="ARBA" id="ARBA00004141"/>
    </source>
</evidence>
<evidence type="ECO:0008006" key="9">
    <source>
        <dbReference type="Google" id="ProtNLM"/>
    </source>
</evidence>
<keyword evidence="4 6" id="KW-0472">Membrane</keyword>
<feature type="transmembrane region" description="Helical" evidence="6">
    <location>
        <begin position="398"/>
        <end position="417"/>
    </location>
</feature>
<dbReference type="AlphaFoldDB" id="A0A9P4KFB2"/>
<gene>
    <name evidence="7" type="ORF">CC78DRAFT_493601</name>
</gene>
<dbReference type="InterPro" id="IPR004752">
    <property type="entry name" value="AmpG_permease/AT-1"/>
</dbReference>
<dbReference type="OrthoDB" id="6415790at2759"/>
<feature type="region of interest" description="Disordered" evidence="5">
    <location>
        <begin position="26"/>
        <end position="144"/>
    </location>
</feature>
<dbReference type="Proteomes" id="UP000800093">
    <property type="component" value="Unassembled WGS sequence"/>
</dbReference>